<dbReference type="SUPFAM" id="SSF56219">
    <property type="entry name" value="DNase I-like"/>
    <property type="match status" value="1"/>
</dbReference>
<evidence type="ECO:0000256" key="1">
    <source>
        <dbReference type="SAM" id="Coils"/>
    </source>
</evidence>
<keyword evidence="1" id="KW-0175">Coiled coil</keyword>
<dbReference type="EMBL" id="KY684105">
    <property type="protein sequence ID" value="ARF10955.1"/>
    <property type="molecule type" value="Genomic_DNA"/>
</dbReference>
<dbReference type="InterPro" id="IPR036691">
    <property type="entry name" value="Endo/exonu/phosph_ase_sf"/>
</dbReference>
<evidence type="ECO:0008006" key="3">
    <source>
        <dbReference type="Google" id="ProtNLM"/>
    </source>
</evidence>
<reference evidence="2" key="1">
    <citation type="journal article" date="2017" name="Science">
        <title>Giant viruses with an expanded complement of translation system components.</title>
        <authorList>
            <person name="Schulz F."/>
            <person name="Yutin N."/>
            <person name="Ivanova N.N."/>
            <person name="Ortega D.R."/>
            <person name="Lee T.K."/>
            <person name="Vierheilig J."/>
            <person name="Daims H."/>
            <person name="Horn M."/>
            <person name="Wagner M."/>
            <person name="Jensen G.J."/>
            <person name="Kyrpides N.C."/>
            <person name="Koonin E.V."/>
            <person name="Woyke T."/>
        </authorList>
    </citation>
    <scope>NUCLEOTIDE SEQUENCE</scope>
    <source>
        <strain evidence="2">HKV1</strain>
    </source>
</reference>
<feature type="coiled-coil region" evidence="1">
    <location>
        <begin position="437"/>
        <end position="553"/>
    </location>
</feature>
<accession>A0A1V0SGV6</accession>
<gene>
    <name evidence="2" type="ORF">Hokovirus_3_228</name>
</gene>
<name>A0A1V0SGV6_9VIRU</name>
<organism evidence="2">
    <name type="scientific">Hokovirus HKV1</name>
    <dbReference type="NCBI Taxonomy" id="1977638"/>
    <lineage>
        <taxon>Viruses</taxon>
        <taxon>Varidnaviria</taxon>
        <taxon>Bamfordvirae</taxon>
        <taxon>Nucleocytoviricota</taxon>
        <taxon>Megaviricetes</taxon>
        <taxon>Imitervirales</taxon>
        <taxon>Mimiviridae</taxon>
        <taxon>Klosneuvirinae</taxon>
        <taxon>Hokovirus</taxon>
    </lineage>
</organism>
<protein>
    <recommendedName>
        <fullName evidence="3">Endonuclease/exonuclease/phosphatase family protein</fullName>
    </recommendedName>
</protein>
<sequence>MKFFYSNFGIDYVSHNRSQTDYFYPPYNYFDYNYENYKDYYIKNNMTLALYISEKKPDIICLCEYPQNLLENNKIIFNNYNIYQKKYHISEEIAIGYVSEKIFLNLLLELYILHLFNMLTLEQANKVAFYIRKIYYKNAGTEYITYTDFEKYFTDINNEEFKKAFAEKKYLHINIFTNEAKTYYSNFELNMQISLFLKYLDTETYNYKGLVKESPYFYYQENKYSFYNIYKKILDEYQKINYQDTDYSLYYDLIKCFTDLSNDGKLIITMVDKNLTSKNIINSIKTHIRTNLIQINDLYLLNIHKGNFSTLQEIEQFINLVANRNKNNNMQLLIIGDFNMASSDNYDTQYIIDLYNKYGNYNNNKIKTNYVIQYFYDNFKNCYKSSGFAKTFPALNMLLLSDKYTINTEFNNEFNNINNLLCNIYSFEKSSHRNIEFEIQVATNDELVNKLNNLQEEINKCNANKQQLFEILKLNDISCNKETHNNCINDVLKNYNKKIHEYQKKYNSINNYIISSNKELNKMTNINKIDNQITNYLNNIRNFNKRIMSLIKE</sequence>
<proteinExistence type="predicted"/>
<evidence type="ECO:0000313" key="2">
    <source>
        <dbReference type="EMBL" id="ARF10955.1"/>
    </source>
</evidence>